<dbReference type="EC" id="3.1.4.4" evidence="3"/>
<evidence type="ECO:0000256" key="1">
    <source>
        <dbReference type="ARBA" id="ARBA00000798"/>
    </source>
</evidence>
<reference evidence="8 9" key="1">
    <citation type="submission" date="2021-01" db="EMBL/GenBank/DDBJ databases">
        <title>Genomic Encyclopedia of Type Strains, Phase IV (KMG-IV): sequencing the most valuable type-strain genomes for metagenomic binning, comparative biology and taxonomic classification.</title>
        <authorList>
            <person name="Goeker M."/>
        </authorList>
    </citation>
    <scope>NUCLEOTIDE SEQUENCE [LARGE SCALE GENOMIC DNA]</scope>
    <source>
        <strain evidence="8 9">DSM 104297</strain>
    </source>
</reference>
<accession>A0ABS2QXP8</accession>
<dbReference type="CDD" id="cd09130">
    <property type="entry name" value="PLDc_unchar2_2"/>
    <property type="match status" value="1"/>
</dbReference>
<dbReference type="CDD" id="cd09129">
    <property type="entry name" value="PLDc_unchar2_1"/>
    <property type="match status" value="1"/>
</dbReference>
<dbReference type="Proteomes" id="UP000809829">
    <property type="component" value="Unassembled WGS sequence"/>
</dbReference>
<dbReference type="InterPro" id="IPR051406">
    <property type="entry name" value="PLD_domain"/>
</dbReference>
<feature type="domain" description="Phospholipase D-like" evidence="7">
    <location>
        <begin position="295"/>
        <end position="438"/>
    </location>
</feature>
<evidence type="ECO:0000259" key="7">
    <source>
        <dbReference type="Pfam" id="PF13091"/>
    </source>
</evidence>
<evidence type="ECO:0000256" key="5">
    <source>
        <dbReference type="ARBA" id="ARBA00022963"/>
    </source>
</evidence>
<comment type="similarity">
    <text evidence="2">Belongs to the phospholipase D family.</text>
</comment>
<protein>
    <recommendedName>
        <fullName evidence="3">phospholipase D</fullName>
        <ecNumber evidence="3">3.1.4.4</ecNumber>
    </recommendedName>
</protein>
<keyword evidence="9" id="KW-1185">Reference proteome</keyword>
<dbReference type="PANTHER" id="PTHR43856">
    <property type="entry name" value="CARDIOLIPIN HYDROLASE"/>
    <property type="match status" value="1"/>
</dbReference>
<sequence>MLKNIFTKRTIGLILLLLFLTCVTFYHTYKPLPKGVSYEGKVHQVENVQFLYDLTYKKGEEIESEKQIFKRIYEVINEAEEFVVIDMFLFNGYYDQGESFPSISDQLAKALINKKKEQPDVEMVFITDEINTTYGSHESEWLEALKAHDIEVIETDVTKLRDSNPLYSSVWRSFIQWFGQDGKGWVSNPFGETAPTITVRSYLKLFNVKANHRKVVATEKSAIISSANPHDASGYHSNIAFEIGGNIIHDVMKSERAVAEFSGTKPFPTSRQAYENKGNINVQLLTEGKIYKHVIKDLSRAKKGDTVWIGMFYLADRKVVEALLQAADNGAKVKLILDPNANAFGQQKIGLPNRPVAAELVEESKGAIDIRWYNTTKEQYHPKTLYIKGEDQSTIISGSANFTKRNLDDLNLETNVKIEGPPSSNVMQEMDRYFERLWNNQNATYTLPFEKYNDTTTPIKKAMYRIQKVLRFTTY</sequence>
<dbReference type="RefSeq" id="WP_205187723.1">
    <property type="nucleotide sequence ID" value="NZ_JAFBFC010000004.1"/>
</dbReference>
<evidence type="ECO:0000256" key="2">
    <source>
        <dbReference type="ARBA" id="ARBA00008664"/>
    </source>
</evidence>
<dbReference type="Gene3D" id="3.30.870.10">
    <property type="entry name" value="Endonuclease Chain A"/>
    <property type="match status" value="2"/>
</dbReference>
<evidence type="ECO:0000313" key="8">
    <source>
        <dbReference type="EMBL" id="MBM7703777.1"/>
    </source>
</evidence>
<evidence type="ECO:0000313" key="9">
    <source>
        <dbReference type="Proteomes" id="UP000809829"/>
    </source>
</evidence>
<evidence type="ECO:0000256" key="6">
    <source>
        <dbReference type="ARBA" id="ARBA00023098"/>
    </source>
</evidence>
<comment type="catalytic activity">
    <reaction evidence="1">
        <text>a 1,2-diacyl-sn-glycero-3-phosphocholine + H2O = a 1,2-diacyl-sn-glycero-3-phosphate + choline + H(+)</text>
        <dbReference type="Rhea" id="RHEA:14445"/>
        <dbReference type="ChEBI" id="CHEBI:15354"/>
        <dbReference type="ChEBI" id="CHEBI:15377"/>
        <dbReference type="ChEBI" id="CHEBI:15378"/>
        <dbReference type="ChEBI" id="CHEBI:57643"/>
        <dbReference type="ChEBI" id="CHEBI:58608"/>
        <dbReference type="EC" id="3.1.4.4"/>
    </reaction>
</comment>
<keyword evidence="6" id="KW-0443">Lipid metabolism</keyword>
<proteinExistence type="inferred from homology"/>
<comment type="caution">
    <text evidence="8">The sequence shown here is derived from an EMBL/GenBank/DDBJ whole genome shotgun (WGS) entry which is preliminary data.</text>
</comment>
<evidence type="ECO:0000256" key="3">
    <source>
        <dbReference type="ARBA" id="ARBA00012027"/>
    </source>
</evidence>
<dbReference type="PANTHER" id="PTHR43856:SF1">
    <property type="entry name" value="MITOCHONDRIAL CARDIOLIPIN HYDROLASE"/>
    <property type="match status" value="1"/>
</dbReference>
<dbReference type="SUPFAM" id="SSF56024">
    <property type="entry name" value="Phospholipase D/nuclease"/>
    <property type="match status" value="2"/>
</dbReference>
<gene>
    <name evidence="8" type="ORF">JOC83_002626</name>
</gene>
<evidence type="ECO:0000256" key="4">
    <source>
        <dbReference type="ARBA" id="ARBA00022801"/>
    </source>
</evidence>
<keyword evidence="5" id="KW-0442">Lipid degradation</keyword>
<dbReference type="InterPro" id="IPR025202">
    <property type="entry name" value="PLD-like_dom"/>
</dbReference>
<dbReference type="EMBL" id="JAFBFC010000004">
    <property type="protein sequence ID" value="MBM7703777.1"/>
    <property type="molecule type" value="Genomic_DNA"/>
</dbReference>
<dbReference type="Pfam" id="PF13091">
    <property type="entry name" value="PLDc_2"/>
    <property type="match status" value="1"/>
</dbReference>
<name>A0ABS2QXP8_9BACI</name>
<keyword evidence="4" id="KW-0378">Hydrolase</keyword>
<organism evidence="8 9">
    <name type="scientific">Priestia iocasae</name>
    <dbReference type="NCBI Taxonomy" id="2291674"/>
    <lineage>
        <taxon>Bacteria</taxon>
        <taxon>Bacillati</taxon>
        <taxon>Bacillota</taxon>
        <taxon>Bacilli</taxon>
        <taxon>Bacillales</taxon>
        <taxon>Bacillaceae</taxon>
        <taxon>Priestia</taxon>
    </lineage>
</organism>